<protein>
    <submittedName>
        <fullName evidence="2">Uncharacterized protein</fullName>
    </submittedName>
</protein>
<keyword evidence="3" id="KW-1185">Reference proteome</keyword>
<name>A0ABS7K9A0_9BACI</name>
<feature type="coiled-coil region" evidence="1">
    <location>
        <begin position="4"/>
        <end position="69"/>
    </location>
</feature>
<accession>A0ABS7K9A0</accession>
<evidence type="ECO:0000313" key="2">
    <source>
        <dbReference type="EMBL" id="MBY0098671.1"/>
    </source>
</evidence>
<comment type="caution">
    <text evidence="2">The sequence shown here is derived from an EMBL/GenBank/DDBJ whole genome shotgun (WGS) entry which is preliminary data.</text>
</comment>
<dbReference type="Proteomes" id="UP000769780">
    <property type="component" value="Unassembled WGS sequence"/>
</dbReference>
<keyword evidence="1" id="KW-0175">Coiled coil</keyword>
<dbReference type="EMBL" id="JACWFH010000026">
    <property type="protein sequence ID" value="MBY0098671.1"/>
    <property type="molecule type" value="Genomic_DNA"/>
</dbReference>
<evidence type="ECO:0000313" key="3">
    <source>
        <dbReference type="Proteomes" id="UP000769780"/>
    </source>
</evidence>
<gene>
    <name evidence="2" type="ORF">H0185_18055</name>
</gene>
<evidence type="ECO:0000256" key="1">
    <source>
        <dbReference type="SAM" id="Coils"/>
    </source>
</evidence>
<proteinExistence type="predicted"/>
<dbReference type="RefSeq" id="WP_221874896.1">
    <property type="nucleotide sequence ID" value="NZ_JACWFH010000026.1"/>
</dbReference>
<organism evidence="2 3">
    <name type="scientific">Mesobacillus maritimus</name>
    <dbReference type="NCBI Taxonomy" id="1643336"/>
    <lineage>
        <taxon>Bacteria</taxon>
        <taxon>Bacillati</taxon>
        <taxon>Bacillota</taxon>
        <taxon>Bacilli</taxon>
        <taxon>Bacillales</taxon>
        <taxon>Bacillaceae</taxon>
        <taxon>Mesobacillus</taxon>
    </lineage>
</organism>
<sequence>MREVETIKAKIEELESKKEQLSTELAALSEAIENSFEDLLLGKVDNKTIDQAKAKFEELQAEIVKTDEYIQRAKAVRKKLAREKLIPFAKQKRQKAAAEVQAKYNKQVEVVHGARVAFLEELAKLGRIKNEVGGINTEYSSLVNDIGEEVSYYDKAILDERKVHSPENYTKEIDCIGLKVETQVSVYASGNVPNWGGGASK</sequence>
<reference evidence="2 3" key="1">
    <citation type="submission" date="2020-07" db="EMBL/GenBank/DDBJ databases">
        <title>Fungal Genomes of the International Space Station.</title>
        <authorList>
            <person name="Seuylemezian A."/>
            <person name="Singh N.K."/>
            <person name="Wood J."/>
            <person name="Venkateswaran K."/>
        </authorList>
    </citation>
    <scope>NUCLEOTIDE SEQUENCE [LARGE SCALE GENOMIC DNA]</scope>
    <source>
        <strain evidence="2 3">PL-B2</strain>
    </source>
</reference>